<dbReference type="EMBL" id="CAJPWZ010001503">
    <property type="protein sequence ID" value="CAG2217113.1"/>
    <property type="molecule type" value="Genomic_DNA"/>
</dbReference>
<keyword evidence="1" id="KW-0175">Coiled coil</keyword>
<evidence type="ECO:0000313" key="5">
    <source>
        <dbReference type="Proteomes" id="UP000683360"/>
    </source>
</evidence>
<accession>A0A8S3S8T6</accession>
<evidence type="ECO:0000256" key="2">
    <source>
        <dbReference type="SAM" id="MobiDB-lite"/>
    </source>
</evidence>
<gene>
    <name evidence="4" type="ORF">MEDL_30811</name>
</gene>
<proteinExistence type="predicted"/>
<dbReference type="OrthoDB" id="10046076at2759"/>
<feature type="region of interest" description="Disordered" evidence="2">
    <location>
        <begin position="224"/>
        <end position="247"/>
    </location>
</feature>
<feature type="compositionally biased region" description="Low complexity" evidence="2">
    <location>
        <begin position="235"/>
        <end position="245"/>
    </location>
</feature>
<dbReference type="PROSITE" id="PS01186">
    <property type="entry name" value="EGF_2"/>
    <property type="match status" value="1"/>
</dbReference>
<feature type="domain" description="EGF-like" evidence="3">
    <location>
        <begin position="181"/>
        <end position="192"/>
    </location>
</feature>
<reference evidence="4" key="1">
    <citation type="submission" date="2021-03" db="EMBL/GenBank/DDBJ databases">
        <authorList>
            <person name="Bekaert M."/>
        </authorList>
    </citation>
    <scope>NUCLEOTIDE SEQUENCE</scope>
</reference>
<comment type="caution">
    <text evidence="4">The sequence shown here is derived from an EMBL/GenBank/DDBJ whole genome shotgun (WGS) entry which is preliminary data.</text>
</comment>
<dbReference type="Proteomes" id="UP000683360">
    <property type="component" value="Unassembled WGS sequence"/>
</dbReference>
<dbReference type="InterPro" id="IPR000742">
    <property type="entry name" value="EGF"/>
</dbReference>
<feature type="coiled-coil region" evidence="1">
    <location>
        <begin position="350"/>
        <end position="377"/>
    </location>
</feature>
<evidence type="ECO:0000259" key="3">
    <source>
        <dbReference type="PROSITE" id="PS01186"/>
    </source>
</evidence>
<evidence type="ECO:0000256" key="1">
    <source>
        <dbReference type="SAM" id="Coils"/>
    </source>
</evidence>
<evidence type="ECO:0000313" key="4">
    <source>
        <dbReference type="EMBL" id="CAG2217113.1"/>
    </source>
</evidence>
<dbReference type="AlphaFoldDB" id="A0A8S3S8T6"/>
<name>A0A8S3S8T6_MYTED</name>
<protein>
    <recommendedName>
        <fullName evidence="3">EGF-like domain-containing protein</fullName>
    </recommendedName>
</protein>
<organism evidence="4 5">
    <name type="scientific">Mytilus edulis</name>
    <name type="common">Blue mussel</name>
    <dbReference type="NCBI Taxonomy" id="6550"/>
    <lineage>
        <taxon>Eukaryota</taxon>
        <taxon>Metazoa</taxon>
        <taxon>Spiralia</taxon>
        <taxon>Lophotrochozoa</taxon>
        <taxon>Mollusca</taxon>
        <taxon>Bivalvia</taxon>
        <taxon>Autobranchia</taxon>
        <taxon>Pteriomorphia</taxon>
        <taxon>Mytilida</taxon>
        <taxon>Mytiloidea</taxon>
        <taxon>Mytilidae</taxon>
        <taxon>Mytilinae</taxon>
        <taxon>Mytilus</taxon>
    </lineage>
</organism>
<sequence length="539" mass="61864">MEFHMGYQFNTHYKIYPEFHQFSYNSYVLYASAFSNNMHRLFSAICDGKIKEKACTIHYPNDKIIYRPGVATDRGETYSGGKCTAPDKCDCPKDGFYADGPYCRICPKIPNCLHRKCNSLSSNLCEYCDGEIIDEHKQFWRAYIRGINGNYKQCVKACSWRADSTRCYPGSCPDHDIATSCKCIDGFGGHHCDKSMYNFTTHKMADQVIKEKQQQSNIVSYFKNTPKHSAKRDQPSSSPDNSSPSMQQVEKLARLVNLDTSLSDSSLPNSDSTENIMSSVEKETVFKLSDVVCATLKNQEFMDSIIPLITEKVIEMVKPKIVQIVDECMQPHLLSIKHNKDALILNTVELNKYKEEMKMLKTKLDKVEARIEEQEQYSRRTSLRFHNVPAPTDDNGDIIKPINTDALVLDICNKNLKLNLNTRDIGRSHPIGDIKDGKIAIIVRFLSYRQRQLVFNSKRYLKGNKSKIFIAENLTKHRYDLLHRLNTLREKDIIHSFWTHDGSIIVKTTENARPKKINSRQDIYRLGGEVLEGDDQNED</sequence>
<keyword evidence="5" id="KW-1185">Reference proteome</keyword>